<sequence length="153" mass="17318">MEFLHYMTLFLLSSIPFVEIFITIPLGLFLYKFDPTVVAIVCFLGNATGIISFLLLYSLFEGRISFHSVNSTYPEKKHGSQKRNALIEKTFKRFGVFGAAIIIPMVLSSHLGVFFYRTIGVGKIYLLHWILAGLAFWTIVLTTACVIFPSLIR</sequence>
<evidence type="ECO:0008006" key="4">
    <source>
        <dbReference type="Google" id="ProtNLM"/>
    </source>
</evidence>
<feature type="transmembrane region" description="Helical" evidence="1">
    <location>
        <begin position="94"/>
        <end position="116"/>
    </location>
</feature>
<accession>A0ABT0XL30</accession>
<keyword evidence="1" id="KW-0812">Transmembrane</keyword>
<reference evidence="2" key="1">
    <citation type="submission" date="2022-06" db="EMBL/GenBank/DDBJ databases">
        <title>Alkalicoccobacillus porphyridii sp. nov., isolated from a marine red alga, Porphyridium purpureum and reclassification of Shouchella plakortidis and Shouchella gibsonii as Alkalicoccobacillus plakortidis comb. nov. and Alkalicoccobacillus gibsonii comb. nov.</title>
        <authorList>
            <person name="Kim K.H."/>
            <person name="Lee J.K."/>
            <person name="Han D.M."/>
            <person name="Baek J.H."/>
            <person name="Jeon C.O."/>
        </authorList>
    </citation>
    <scope>NUCLEOTIDE SEQUENCE</scope>
    <source>
        <strain evidence="2">DSM 19153</strain>
    </source>
</reference>
<comment type="caution">
    <text evidence="2">The sequence shown here is derived from an EMBL/GenBank/DDBJ whole genome shotgun (WGS) entry which is preliminary data.</text>
</comment>
<proteinExistence type="predicted"/>
<organism evidence="2 3">
    <name type="scientific">Alkalicoccobacillus plakortidis</name>
    <dbReference type="NCBI Taxonomy" id="444060"/>
    <lineage>
        <taxon>Bacteria</taxon>
        <taxon>Bacillati</taxon>
        <taxon>Bacillota</taxon>
        <taxon>Bacilli</taxon>
        <taxon>Bacillales</taxon>
        <taxon>Bacillaceae</taxon>
        <taxon>Alkalicoccobacillus</taxon>
    </lineage>
</organism>
<dbReference type="EMBL" id="JAMQJY010000002">
    <property type="protein sequence ID" value="MCM2676613.1"/>
    <property type="molecule type" value="Genomic_DNA"/>
</dbReference>
<evidence type="ECO:0000256" key="1">
    <source>
        <dbReference type="SAM" id="Phobius"/>
    </source>
</evidence>
<gene>
    <name evidence="2" type="ORF">NDM98_14810</name>
</gene>
<keyword evidence="1" id="KW-0472">Membrane</keyword>
<feature type="transmembrane region" description="Helical" evidence="1">
    <location>
        <begin position="7"/>
        <end position="31"/>
    </location>
</feature>
<keyword evidence="1" id="KW-1133">Transmembrane helix</keyword>
<name>A0ABT0XL30_9BACI</name>
<protein>
    <recommendedName>
        <fullName evidence="4">Small multi-drug export protein</fullName>
    </recommendedName>
</protein>
<feature type="transmembrane region" description="Helical" evidence="1">
    <location>
        <begin position="128"/>
        <end position="152"/>
    </location>
</feature>
<evidence type="ECO:0000313" key="2">
    <source>
        <dbReference type="EMBL" id="MCM2676613.1"/>
    </source>
</evidence>
<dbReference type="RefSeq" id="WP_251609409.1">
    <property type="nucleotide sequence ID" value="NZ_JAMQJY010000002.1"/>
</dbReference>
<evidence type="ECO:0000313" key="3">
    <source>
        <dbReference type="Proteomes" id="UP001203665"/>
    </source>
</evidence>
<feature type="transmembrane region" description="Helical" evidence="1">
    <location>
        <begin position="37"/>
        <end position="60"/>
    </location>
</feature>
<dbReference type="Proteomes" id="UP001203665">
    <property type="component" value="Unassembled WGS sequence"/>
</dbReference>
<keyword evidence="3" id="KW-1185">Reference proteome</keyword>